<dbReference type="InterPro" id="IPR036010">
    <property type="entry name" value="2Fe-2S_ferredoxin-like_sf"/>
</dbReference>
<dbReference type="GO" id="GO:0016491">
    <property type="term" value="F:oxidoreductase activity"/>
    <property type="evidence" value="ECO:0007669"/>
    <property type="project" value="UniProtKB-KW"/>
</dbReference>
<dbReference type="EMBL" id="SZWF01000010">
    <property type="protein sequence ID" value="KAA9394049.1"/>
    <property type="molecule type" value="Genomic_DNA"/>
</dbReference>
<evidence type="ECO:0000313" key="3">
    <source>
        <dbReference type="Proteomes" id="UP000325957"/>
    </source>
</evidence>
<evidence type="ECO:0000313" key="2">
    <source>
        <dbReference type="EMBL" id="KAA9394049.1"/>
    </source>
</evidence>
<gene>
    <name evidence="2" type="ORF">FCK90_09065</name>
</gene>
<dbReference type="InterPro" id="IPR042204">
    <property type="entry name" value="2Fe-2S-bd_N"/>
</dbReference>
<keyword evidence="3" id="KW-1185">Reference proteome</keyword>
<name>A0A5J5KWL5_9MICC</name>
<dbReference type="OrthoDB" id="573392at2"/>
<accession>A0A5J5KWL5</accession>
<organism evidence="2 3">
    <name type="scientific">Kocuria coralli</name>
    <dbReference type="NCBI Taxonomy" id="1461025"/>
    <lineage>
        <taxon>Bacteria</taxon>
        <taxon>Bacillati</taxon>
        <taxon>Actinomycetota</taxon>
        <taxon>Actinomycetes</taxon>
        <taxon>Micrococcales</taxon>
        <taxon>Micrococcaceae</taxon>
        <taxon>Kocuria</taxon>
    </lineage>
</organism>
<protein>
    <submittedName>
        <fullName evidence="2">(2Fe-2S)-binding protein</fullName>
    </submittedName>
</protein>
<proteinExistence type="predicted"/>
<evidence type="ECO:0000256" key="1">
    <source>
        <dbReference type="ARBA" id="ARBA00023002"/>
    </source>
</evidence>
<dbReference type="Gene3D" id="3.10.20.440">
    <property type="entry name" value="2Fe-2S iron-sulphur cluster binding domain, sarcosine oxidase, alpha subunit, N-terminal domain"/>
    <property type="match status" value="1"/>
</dbReference>
<dbReference type="Pfam" id="PF13510">
    <property type="entry name" value="Fer2_4"/>
    <property type="match status" value="1"/>
</dbReference>
<dbReference type="GO" id="GO:0051536">
    <property type="term" value="F:iron-sulfur cluster binding"/>
    <property type="evidence" value="ECO:0007669"/>
    <property type="project" value="InterPro"/>
</dbReference>
<dbReference type="SUPFAM" id="SSF54292">
    <property type="entry name" value="2Fe-2S ferredoxin-like"/>
    <property type="match status" value="1"/>
</dbReference>
<dbReference type="AlphaFoldDB" id="A0A5J5KWL5"/>
<keyword evidence="1" id="KW-0560">Oxidoreductase</keyword>
<reference evidence="2 3" key="1">
    <citation type="submission" date="2019-05" db="EMBL/GenBank/DDBJ databases">
        <title>Kocuria coralli sp. nov., a novel actinobacterium isolated from coral reef seawater.</title>
        <authorList>
            <person name="Li J."/>
        </authorList>
    </citation>
    <scope>NUCLEOTIDE SEQUENCE [LARGE SCALE GENOMIC DNA]</scope>
    <source>
        <strain evidence="2 3">SCSIO 13007</strain>
    </source>
</reference>
<comment type="caution">
    <text evidence="2">The sequence shown here is derived from an EMBL/GenBank/DDBJ whole genome shotgun (WGS) entry which is preliminary data.</text>
</comment>
<dbReference type="Proteomes" id="UP000325957">
    <property type="component" value="Unassembled WGS sequence"/>
</dbReference>
<dbReference type="RefSeq" id="WP_158033982.1">
    <property type="nucleotide sequence ID" value="NZ_ML708618.1"/>
</dbReference>
<sequence>MTDKRITDHPVLGPAPGERLTLWVDDQEIEARSTDTVAGALWANGTTTLRRSRSGQPRGLYCGIGHCFECRVTIDGEPGKRACLMTVRQGMRVETGTEA</sequence>